<feature type="domain" description="Hemerythrin-like" evidence="1">
    <location>
        <begin position="4"/>
        <end position="138"/>
    </location>
</feature>
<proteinExistence type="predicted"/>
<dbReference type="RefSeq" id="WP_105866896.1">
    <property type="nucleotide sequence ID" value="NZ_PVLV01000011.1"/>
</dbReference>
<evidence type="ECO:0000313" key="3">
    <source>
        <dbReference type="Proteomes" id="UP000239322"/>
    </source>
</evidence>
<name>A0A2S9Q2Z7_9ACTN</name>
<keyword evidence="3" id="KW-1185">Reference proteome</keyword>
<organism evidence="2 3">
    <name type="scientific">Streptomyces solincola</name>
    <dbReference type="NCBI Taxonomy" id="2100817"/>
    <lineage>
        <taxon>Bacteria</taxon>
        <taxon>Bacillati</taxon>
        <taxon>Actinomycetota</taxon>
        <taxon>Actinomycetes</taxon>
        <taxon>Kitasatosporales</taxon>
        <taxon>Streptomycetaceae</taxon>
        <taxon>Streptomyces</taxon>
    </lineage>
</organism>
<dbReference type="Gene3D" id="1.20.120.520">
    <property type="entry name" value="nmb1532 protein domain like"/>
    <property type="match status" value="1"/>
</dbReference>
<comment type="caution">
    <text evidence="2">The sequence shown here is derived from an EMBL/GenBank/DDBJ whole genome shotgun (WGS) entry which is preliminary data.</text>
</comment>
<evidence type="ECO:0000313" key="2">
    <source>
        <dbReference type="EMBL" id="PRH81036.1"/>
    </source>
</evidence>
<dbReference type="InterPro" id="IPR012312">
    <property type="entry name" value="Hemerythrin-like"/>
</dbReference>
<accession>A0A2S9Q2Z7</accession>
<protein>
    <recommendedName>
        <fullName evidence="1">Hemerythrin-like domain-containing protein</fullName>
    </recommendedName>
</protein>
<dbReference type="AlphaFoldDB" id="A0A2S9Q2Z7"/>
<evidence type="ECO:0000259" key="1">
    <source>
        <dbReference type="Pfam" id="PF01814"/>
    </source>
</evidence>
<sequence>MPRIDLYRNVHMGQRARLFALAVELGSADGADPAVAGECADRALAMTAELREHADHEDAHIHPLLRDRAPAAADALDAEHIRLDAALAALDERARAFPGAAPDARAEAQHALYLAVNELISAYLAHLHAEETVAMPALWAACEDAELAAVFGGFQATRSPGQRLTDLRGMLPALPPPVRAAVARASVEALPPAEAGGGLHALSTTLAPGQRARLYADLGAPEAWAAR</sequence>
<dbReference type="OrthoDB" id="3473830at2"/>
<gene>
    <name evidence="2" type="ORF">C6N75_00895</name>
</gene>
<dbReference type="EMBL" id="PVLV01000011">
    <property type="protein sequence ID" value="PRH81036.1"/>
    <property type="molecule type" value="Genomic_DNA"/>
</dbReference>
<dbReference type="Pfam" id="PF01814">
    <property type="entry name" value="Hemerythrin"/>
    <property type="match status" value="1"/>
</dbReference>
<reference evidence="2 3" key="1">
    <citation type="submission" date="2018-03" db="EMBL/GenBank/DDBJ databases">
        <title>Novel Streptomyces sp. from soil.</title>
        <authorList>
            <person name="Tan G.Y.A."/>
            <person name="Lee Z.Y."/>
        </authorList>
    </citation>
    <scope>NUCLEOTIDE SEQUENCE [LARGE SCALE GENOMIC DNA]</scope>
    <source>
        <strain evidence="2 3">ST5x</strain>
    </source>
</reference>
<dbReference type="Proteomes" id="UP000239322">
    <property type="component" value="Unassembled WGS sequence"/>
</dbReference>